<dbReference type="PANTHER" id="PTHR43664">
    <property type="entry name" value="MONOAMINE OXIDASE-RELATED"/>
    <property type="match status" value="1"/>
</dbReference>
<dbReference type="KEGG" id="acoa:RB602_00145"/>
<accession>A0AA97I1D1</accession>
<dbReference type="EMBL" id="CP136594">
    <property type="protein sequence ID" value="WOE75165.1"/>
    <property type="molecule type" value="Genomic_DNA"/>
</dbReference>
<protein>
    <submittedName>
        <fullName evidence="2">MaoC family dehydratase</fullName>
    </submittedName>
</protein>
<gene>
    <name evidence="2" type="ORF">RB602_00145</name>
</gene>
<name>A0AA97I1D1_9SPHN</name>
<dbReference type="Gene3D" id="3.10.129.10">
    <property type="entry name" value="Hotdog Thioesterase"/>
    <property type="match status" value="1"/>
</dbReference>
<reference evidence="2 3" key="1">
    <citation type="submission" date="2023-10" db="EMBL/GenBank/DDBJ databases">
        <title>Complete genome sequence of a Sphingomonadaceae bacterium.</title>
        <authorList>
            <person name="Yan C."/>
        </authorList>
    </citation>
    <scope>NUCLEOTIDE SEQUENCE [LARGE SCALE GENOMIC DNA]</scope>
    <source>
        <strain evidence="2 3">SCSIO 66989</strain>
    </source>
</reference>
<dbReference type="InterPro" id="IPR002539">
    <property type="entry name" value="MaoC-like_dom"/>
</dbReference>
<dbReference type="AlphaFoldDB" id="A0AA97I1D1"/>
<dbReference type="CDD" id="cd03451">
    <property type="entry name" value="FkbR2"/>
    <property type="match status" value="1"/>
</dbReference>
<dbReference type="Proteomes" id="UP001302429">
    <property type="component" value="Chromosome"/>
</dbReference>
<dbReference type="SUPFAM" id="SSF54637">
    <property type="entry name" value="Thioesterase/thiol ester dehydrase-isomerase"/>
    <property type="match status" value="1"/>
</dbReference>
<dbReference type="Pfam" id="PF01575">
    <property type="entry name" value="MaoC_dehydratas"/>
    <property type="match status" value="1"/>
</dbReference>
<evidence type="ECO:0000313" key="2">
    <source>
        <dbReference type="EMBL" id="WOE75165.1"/>
    </source>
</evidence>
<evidence type="ECO:0000313" key="3">
    <source>
        <dbReference type="Proteomes" id="UP001302429"/>
    </source>
</evidence>
<evidence type="ECO:0000259" key="1">
    <source>
        <dbReference type="Pfam" id="PF01575"/>
    </source>
</evidence>
<keyword evidence="3" id="KW-1185">Reference proteome</keyword>
<dbReference type="RefSeq" id="WP_317081827.1">
    <property type="nucleotide sequence ID" value="NZ_CP136594.1"/>
</dbReference>
<organism evidence="2 3">
    <name type="scientific">Alterisphingorhabdus coralli</name>
    <dbReference type="NCBI Taxonomy" id="3071408"/>
    <lineage>
        <taxon>Bacteria</taxon>
        <taxon>Pseudomonadati</taxon>
        <taxon>Pseudomonadota</taxon>
        <taxon>Alphaproteobacteria</taxon>
        <taxon>Sphingomonadales</taxon>
        <taxon>Sphingomonadaceae</taxon>
        <taxon>Alterisphingorhabdus (ex Yan et al. 2024)</taxon>
    </lineage>
</organism>
<dbReference type="PANTHER" id="PTHR43664:SF1">
    <property type="entry name" value="BETA-METHYLMALYL-COA DEHYDRATASE"/>
    <property type="match status" value="1"/>
</dbReference>
<proteinExistence type="predicted"/>
<dbReference type="InterPro" id="IPR052342">
    <property type="entry name" value="MCH/BMMD"/>
</dbReference>
<sequence length="160" mass="17648">MPGLYFEEFTIGQTFQHALRRTVTETDNLMFSAMTHNPAALHLDEQWCQENSEFGTRIINSCFTLGLMVGISVGDTTLGTTVANLGWDEVRFPAPLFAGDTVRVESEVLDLRPSKSRPGQGIVTFAHRAYNQKNELVASCKRAALMLPNPDNTADRAEAA</sequence>
<feature type="domain" description="MaoC-like" evidence="1">
    <location>
        <begin position="10"/>
        <end position="117"/>
    </location>
</feature>
<dbReference type="InterPro" id="IPR029069">
    <property type="entry name" value="HotDog_dom_sf"/>
</dbReference>